<proteinExistence type="predicted"/>
<dbReference type="EMBL" id="CP012670">
    <property type="protein sequence ID" value="AUX27736.1"/>
    <property type="molecule type" value="Genomic_DNA"/>
</dbReference>
<evidence type="ECO:0000313" key="1">
    <source>
        <dbReference type="EMBL" id="AUX27736.1"/>
    </source>
</evidence>
<accession>A0A4P2QE93</accession>
<reference evidence="1 2" key="1">
    <citation type="submission" date="2015-09" db="EMBL/GenBank/DDBJ databases">
        <title>Sorangium comparison.</title>
        <authorList>
            <person name="Zaburannyi N."/>
            <person name="Bunk B."/>
            <person name="Overmann J."/>
            <person name="Mueller R."/>
        </authorList>
    </citation>
    <scope>NUCLEOTIDE SEQUENCE [LARGE SCALE GENOMIC DNA]</scope>
    <source>
        <strain evidence="1 2">So ceGT47</strain>
    </source>
</reference>
<protein>
    <submittedName>
        <fullName evidence="1">Uncharacterized protein</fullName>
    </submittedName>
</protein>
<dbReference type="AlphaFoldDB" id="A0A4P2QE93"/>
<dbReference type="Proteomes" id="UP000295781">
    <property type="component" value="Chromosome"/>
</dbReference>
<evidence type="ECO:0000313" key="2">
    <source>
        <dbReference type="Proteomes" id="UP000295781"/>
    </source>
</evidence>
<gene>
    <name evidence="1" type="ORF">SOCEGT47_083340</name>
</gene>
<organism evidence="1 2">
    <name type="scientific">Sorangium cellulosum</name>
    <name type="common">Polyangium cellulosum</name>
    <dbReference type="NCBI Taxonomy" id="56"/>
    <lineage>
        <taxon>Bacteria</taxon>
        <taxon>Pseudomonadati</taxon>
        <taxon>Myxococcota</taxon>
        <taxon>Polyangia</taxon>
        <taxon>Polyangiales</taxon>
        <taxon>Polyangiaceae</taxon>
        <taxon>Sorangium</taxon>
    </lineage>
</organism>
<sequence>MNMGFVIQLVVPRCVRLVEEEVRIYDNELDDVRSIIHDVCSVIHDIPGVEFRVAICSDELWPVTVDTDLCVVMEQLPDVIRGIKAGALAKLDFYEQGIEQSVAFRVDGSIVVVECRRLVDPDRHPKGVTVVPVAYVLSSLCGLATEFVRVGRFVCPVATSHPWFVDWCRGLMPLLGRGGGT</sequence>
<name>A0A4P2QE93_SORCE</name>